<protein>
    <recommendedName>
        <fullName evidence="1">peptide-methionine (R)-S-oxide reductase</fullName>
        <ecNumber evidence="1">1.8.4.12</ecNumber>
    </recommendedName>
</protein>
<sequence length="133" mass="15206">MTDQERLQTDEEWREKLSAEEYRILRESGTEPRFSSDLLDVDEDGVYRCAGCGQVLFDAETKYGADHAWPSFFDAEEGSIEFREDHSHGMTRTEVACSRCESHLGHVFDDGPEPTEKRYCINGVALDFETDAE</sequence>
<dbReference type="EC" id="1.8.4.12" evidence="1"/>
<dbReference type="PROSITE" id="PS51790">
    <property type="entry name" value="MSRB"/>
    <property type="match status" value="1"/>
</dbReference>
<evidence type="ECO:0000259" key="4">
    <source>
        <dbReference type="PROSITE" id="PS51790"/>
    </source>
</evidence>
<name>A0A1H1GSS5_9EURY</name>
<evidence type="ECO:0000256" key="2">
    <source>
        <dbReference type="ARBA" id="ARBA00023002"/>
    </source>
</evidence>
<dbReference type="OrthoDB" id="5961at2157"/>
<dbReference type="Pfam" id="PF01641">
    <property type="entry name" value="SelR"/>
    <property type="match status" value="1"/>
</dbReference>
<dbReference type="GO" id="GO:0005737">
    <property type="term" value="C:cytoplasm"/>
    <property type="evidence" value="ECO:0007669"/>
    <property type="project" value="TreeGrafter"/>
</dbReference>
<dbReference type="EMBL" id="FNKQ01000007">
    <property type="protein sequence ID" value="SDR15896.1"/>
    <property type="molecule type" value="Genomic_DNA"/>
</dbReference>
<dbReference type="AlphaFoldDB" id="A0A1H1GSS5"/>
<evidence type="ECO:0000313" key="6">
    <source>
        <dbReference type="EMBL" id="SDR15896.1"/>
    </source>
</evidence>
<comment type="catalytic activity">
    <reaction evidence="3">
        <text>L-methionyl-[protein] + [thioredoxin]-disulfide + H2O = L-methionyl-(R)-S-oxide-[protein] + [thioredoxin]-dithiol</text>
        <dbReference type="Rhea" id="RHEA:24164"/>
        <dbReference type="Rhea" id="RHEA-COMP:10698"/>
        <dbReference type="Rhea" id="RHEA-COMP:10700"/>
        <dbReference type="Rhea" id="RHEA-COMP:12313"/>
        <dbReference type="Rhea" id="RHEA-COMP:12314"/>
        <dbReference type="ChEBI" id="CHEBI:15377"/>
        <dbReference type="ChEBI" id="CHEBI:16044"/>
        <dbReference type="ChEBI" id="CHEBI:29950"/>
        <dbReference type="ChEBI" id="CHEBI:45764"/>
        <dbReference type="ChEBI" id="CHEBI:50058"/>
        <dbReference type="EC" id="1.8.4.12"/>
    </reaction>
</comment>
<dbReference type="PANTHER" id="PTHR10173:SF52">
    <property type="entry name" value="METHIONINE-R-SULFOXIDE REDUCTASE B1"/>
    <property type="match status" value="1"/>
</dbReference>
<evidence type="ECO:0000313" key="7">
    <source>
        <dbReference type="Proteomes" id="UP000199289"/>
    </source>
</evidence>
<feature type="domain" description="MsrB" evidence="4">
    <location>
        <begin position="10"/>
        <end position="131"/>
    </location>
</feature>
<dbReference type="InterPro" id="IPR002579">
    <property type="entry name" value="Met_Sox_Rdtase_MsrB_dom"/>
</dbReference>
<reference evidence="5 8" key="3">
    <citation type="submission" date="2018-07" db="EMBL/GenBank/DDBJ databases">
        <title>Genome sequence of extremly halophilic archaeon Halopelagius longus strain BC12-B1.</title>
        <authorList>
            <person name="Zhang X."/>
        </authorList>
    </citation>
    <scope>NUCLEOTIDE SEQUENCE [LARGE SCALE GENOMIC DNA]</scope>
    <source>
        <strain evidence="5 8">BC12-B1</strain>
    </source>
</reference>
<dbReference type="PANTHER" id="PTHR10173">
    <property type="entry name" value="METHIONINE SULFOXIDE REDUCTASE"/>
    <property type="match status" value="1"/>
</dbReference>
<evidence type="ECO:0000313" key="5">
    <source>
        <dbReference type="EMBL" id="RDI69519.1"/>
    </source>
</evidence>
<dbReference type="EMBL" id="QQST01000006">
    <property type="protein sequence ID" value="RDI69519.1"/>
    <property type="molecule type" value="Genomic_DNA"/>
</dbReference>
<evidence type="ECO:0000313" key="8">
    <source>
        <dbReference type="Proteomes" id="UP000255421"/>
    </source>
</evidence>
<accession>A0A1H1GSS5</accession>
<dbReference type="GO" id="GO:0006979">
    <property type="term" value="P:response to oxidative stress"/>
    <property type="evidence" value="ECO:0007669"/>
    <property type="project" value="InterPro"/>
</dbReference>
<dbReference type="RefSeq" id="WP_092539281.1">
    <property type="nucleotide sequence ID" value="NZ_FNKQ01000007.1"/>
</dbReference>
<proteinExistence type="predicted"/>
<dbReference type="InterPro" id="IPR011057">
    <property type="entry name" value="Mss4-like_sf"/>
</dbReference>
<reference evidence="7" key="2">
    <citation type="submission" date="2016-10" db="EMBL/GenBank/DDBJ databases">
        <authorList>
            <person name="Varghese N."/>
            <person name="Submissions S."/>
        </authorList>
    </citation>
    <scope>NUCLEOTIDE SEQUENCE [LARGE SCALE GENOMIC DNA]</scope>
    <source>
        <strain evidence="7">CGMCC 1.12397</strain>
    </source>
</reference>
<organism evidence="6 7">
    <name type="scientific">Halopelagius longus</name>
    <dbReference type="NCBI Taxonomy" id="1236180"/>
    <lineage>
        <taxon>Archaea</taxon>
        <taxon>Methanobacteriati</taxon>
        <taxon>Methanobacteriota</taxon>
        <taxon>Stenosarchaea group</taxon>
        <taxon>Halobacteria</taxon>
        <taxon>Halobacteriales</taxon>
        <taxon>Haloferacaceae</taxon>
    </lineage>
</organism>
<dbReference type="Proteomes" id="UP000199289">
    <property type="component" value="Unassembled WGS sequence"/>
</dbReference>
<dbReference type="NCBIfam" id="TIGR00357">
    <property type="entry name" value="peptide-methionine (R)-S-oxide reductase MsrB"/>
    <property type="match status" value="1"/>
</dbReference>
<dbReference type="Gene3D" id="2.170.150.20">
    <property type="entry name" value="Peptide methionine sulfoxide reductase"/>
    <property type="match status" value="1"/>
</dbReference>
<evidence type="ECO:0000256" key="1">
    <source>
        <dbReference type="ARBA" id="ARBA00012499"/>
    </source>
</evidence>
<dbReference type="GO" id="GO:0033743">
    <property type="term" value="F:peptide-methionine (R)-S-oxide reductase activity"/>
    <property type="evidence" value="ECO:0007669"/>
    <property type="project" value="UniProtKB-EC"/>
</dbReference>
<reference evidence="6" key="1">
    <citation type="submission" date="2016-10" db="EMBL/GenBank/DDBJ databases">
        <authorList>
            <person name="de Groot N.N."/>
        </authorList>
    </citation>
    <scope>NUCLEOTIDE SEQUENCE [LARGE SCALE GENOMIC DNA]</scope>
    <source>
        <strain evidence="6">CGMCC 1.12397</strain>
    </source>
</reference>
<keyword evidence="8" id="KW-1185">Reference proteome</keyword>
<keyword evidence="2 5" id="KW-0560">Oxidoreductase</keyword>
<gene>
    <name evidence="5" type="primary">msrB</name>
    <name evidence="5" type="ORF">DWB78_18855</name>
    <name evidence="6" type="ORF">SAMN05216278_3809</name>
</gene>
<dbReference type="InterPro" id="IPR028427">
    <property type="entry name" value="Met_Sox_Rdtase_MsrB"/>
</dbReference>
<evidence type="ECO:0000256" key="3">
    <source>
        <dbReference type="ARBA" id="ARBA00048488"/>
    </source>
</evidence>
<dbReference type="SUPFAM" id="SSF51316">
    <property type="entry name" value="Mss4-like"/>
    <property type="match status" value="1"/>
</dbReference>
<dbReference type="GO" id="GO:0030091">
    <property type="term" value="P:protein repair"/>
    <property type="evidence" value="ECO:0007669"/>
    <property type="project" value="InterPro"/>
</dbReference>
<dbReference type="Proteomes" id="UP000255421">
    <property type="component" value="Unassembled WGS sequence"/>
</dbReference>